<dbReference type="EMBL" id="DYUZ01000022">
    <property type="protein sequence ID" value="HJG37288.1"/>
    <property type="molecule type" value="Genomic_DNA"/>
</dbReference>
<proteinExistence type="predicted"/>
<gene>
    <name evidence="9" type="ORF">K8V70_05445</name>
</gene>
<dbReference type="InterPro" id="IPR036628">
    <property type="entry name" value="Clp_N_dom_sf"/>
</dbReference>
<feature type="domain" description="Clp R" evidence="8">
    <location>
        <begin position="2"/>
        <end position="201"/>
    </location>
</feature>
<dbReference type="GO" id="GO:0008233">
    <property type="term" value="F:peptidase activity"/>
    <property type="evidence" value="ECO:0007669"/>
    <property type="project" value="UniProtKB-KW"/>
</dbReference>
<dbReference type="GO" id="GO:0006508">
    <property type="term" value="P:proteolysis"/>
    <property type="evidence" value="ECO:0007669"/>
    <property type="project" value="UniProtKB-KW"/>
</dbReference>
<reference evidence="9" key="1">
    <citation type="journal article" date="2021" name="PeerJ">
        <title>Extensive microbial diversity within the chicken gut microbiome revealed by metagenomics and culture.</title>
        <authorList>
            <person name="Gilroy R."/>
            <person name="Ravi A."/>
            <person name="Getino M."/>
            <person name="Pursley I."/>
            <person name="Horton D.L."/>
            <person name="Alikhan N.F."/>
            <person name="Baker D."/>
            <person name="Gharbi K."/>
            <person name="Hall N."/>
            <person name="Watson M."/>
            <person name="Adriaenssens E.M."/>
            <person name="Foster-Nyarko E."/>
            <person name="Jarju S."/>
            <person name="Secka A."/>
            <person name="Antonio M."/>
            <person name="Oren A."/>
            <person name="Chaudhuri R.R."/>
            <person name="La Ragione R."/>
            <person name="Hildebrand F."/>
            <person name="Pallen M.J."/>
        </authorList>
    </citation>
    <scope>NUCLEOTIDE SEQUENCE</scope>
    <source>
        <strain evidence="9">ChiHjej13B12-9602</strain>
    </source>
</reference>
<feature type="region of interest" description="Disordered" evidence="7">
    <location>
        <begin position="72"/>
        <end position="133"/>
    </location>
</feature>
<dbReference type="InterPro" id="IPR050130">
    <property type="entry name" value="ClpA_ClpB"/>
</dbReference>
<dbReference type="InterPro" id="IPR041546">
    <property type="entry name" value="ClpA/ClpB_AAA_lid"/>
</dbReference>
<dbReference type="Pfam" id="PF17871">
    <property type="entry name" value="AAA_lid_9"/>
    <property type="match status" value="1"/>
</dbReference>
<feature type="compositionally biased region" description="Low complexity" evidence="7">
    <location>
        <begin position="72"/>
        <end position="88"/>
    </location>
</feature>
<feature type="region of interest" description="Disordered" evidence="7">
    <location>
        <begin position="199"/>
        <end position="234"/>
    </location>
</feature>
<dbReference type="Gene3D" id="4.10.860.10">
    <property type="entry name" value="UVR domain"/>
    <property type="match status" value="1"/>
</dbReference>
<dbReference type="InterPro" id="IPR027417">
    <property type="entry name" value="P-loop_NTPase"/>
</dbReference>
<protein>
    <submittedName>
        <fullName evidence="9">ATP-dependent Clp protease ATP-binding subunit</fullName>
    </submittedName>
</protein>
<evidence type="ECO:0000256" key="6">
    <source>
        <dbReference type="SAM" id="Coils"/>
    </source>
</evidence>
<evidence type="ECO:0000256" key="3">
    <source>
        <dbReference type="ARBA" id="ARBA00022840"/>
    </source>
</evidence>
<dbReference type="InterPro" id="IPR018368">
    <property type="entry name" value="ClpA/B_CS1"/>
</dbReference>
<evidence type="ECO:0000313" key="10">
    <source>
        <dbReference type="Proteomes" id="UP000753256"/>
    </source>
</evidence>
<evidence type="ECO:0000313" key="9">
    <source>
        <dbReference type="EMBL" id="HJG37288.1"/>
    </source>
</evidence>
<dbReference type="AlphaFoldDB" id="A0A921IUB0"/>
<dbReference type="Pfam" id="PF02861">
    <property type="entry name" value="Clp_N"/>
    <property type="match status" value="2"/>
</dbReference>
<keyword evidence="1 5" id="KW-0677">Repeat</keyword>
<evidence type="ECO:0000259" key="8">
    <source>
        <dbReference type="PROSITE" id="PS51903"/>
    </source>
</evidence>
<dbReference type="InterPro" id="IPR003959">
    <property type="entry name" value="ATPase_AAA_core"/>
</dbReference>
<dbReference type="PRINTS" id="PR00300">
    <property type="entry name" value="CLPPROTEASEA"/>
</dbReference>
<dbReference type="GO" id="GO:0034605">
    <property type="term" value="P:cellular response to heat"/>
    <property type="evidence" value="ECO:0007669"/>
    <property type="project" value="TreeGrafter"/>
</dbReference>
<dbReference type="Gene3D" id="1.10.8.60">
    <property type="match status" value="2"/>
</dbReference>
<dbReference type="CDD" id="cd19499">
    <property type="entry name" value="RecA-like_ClpB_Hsp104-like"/>
    <property type="match status" value="1"/>
</dbReference>
<dbReference type="Pfam" id="PF10431">
    <property type="entry name" value="ClpB_D2-small"/>
    <property type="match status" value="1"/>
</dbReference>
<evidence type="ECO:0000256" key="1">
    <source>
        <dbReference type="ARBA" id="ARBA00022737"/>
    </source>
</evidence>
<dbReference type="InterPro" id="IPR004176">
    <property type="entry name" value="Clp_R_N"/>
</dbReference>
<dbReference type="InterPro" id="IPR019489">
    <property type="entry name" value="Clp_ATPase_C"/>
</dbReference>
<evidence type="ECO:0000256" key="5">
    <source>
        <dbReference type="PROSITE-ProRule" id="PRU01251"/>
    </source>
</evidence>
<evidence type="ECO:0000256" key="7">
    <source>
        <dbReference type="SAM" id="MobiDB-lite"/>
    </source>
</evidence>
<dbReference type="FunFam" id="3.40.50.300:FF:000025">
    <property type="entry name" value="ATP-dependent Clp protease subunit"/>
    <property type="match status" value="1"/>
</dbReference>
<dbReference type="Proteomes" id="UP000753256">
    <property type="component" value="Unassembled WGS sequence"/>
</dbReference>
<dbReference type="InterPro" id="IPR003593">
    <property type="entry name" value="AAA+_ATPase"/>
</dbReference>
<evidence type="ECO:0000256" key="2">
    <source>
        <dbReference type="ARBA" id="ARBA00022741"/>
    </source>
</evidence>
<keyword evidence="3 9" id="KW-0067">ATP-binding</keyword>
<dbReference type="FunFam" id="3.40.50.300:FF:000010">
    <property type="entry name" value="Chaperone clpB 1, putative"/>
    <property type="match status" value="1"/>
</dbReference>
<keyword evidence="6" id="KW-0175">Coiled coil</keyword>
<dbReference type="PANTHER" id="PTHR11638">
    <property type="entry name" value="ATP-DEPENDENT CLP PROTEASE"/>
    <property type="match status" value="1"/>
</dbReference>
<accession>A0A921IUB0</accession>
<dbReference type="RefSeq" id="WP_273189989.1">
    <property type="nucleotide sequence ID" value="NZ_DYUZ01000022.1"/>
</dbReference>
<feature type="region of interest" description="Disordered" evidence="7">
    <location>
        <begin position="897"/>
        <end position="929"/>
    </location>
</feature>
<keyword evidence="4" id="KW-0143">Chaperone</keyword>
<dbReference type="Pfam" id="PF07724">
    <property type="entry name" value="AAA_2"/>
    <property type="match status" value="1"/>
</dbReference>
<dbReference type="CDD" id="cd00009">
    <property type="entry name" value="AAA"/>
    <property type="match status" value="1"/>
</dbReference>
<sequence length="929" mass="99453">MLDRFTDRARRVMSLAKEEAIALSTNKVGTEHLLLALAKEDEGIAAEALRSLDISYDEIMAELKEVAAKKGTAAPADAAPASSASADVADAKTEDDAKPAGAADETSAASPDGDPADAKAAAAKPADGKAPTGKLAFTPQVITVMEKSFRHARENNQTYVSTEHLLLGIVDESSCMAMDILMRLGVTAASVRQAVERLTSKDQGKRPMAGSASGRPGAGLPFFSGEAAHGKGENGSLLEQFSTNLTQQARDGKLDPVIGRDHEIARMMEILSRRTKNNPLILGDPGVGKTAIVEGLAQEIAAGNVPENLIDKNIWSLDLPGLVAGAKYRGEFEERLKGVIQECTDADDAILFIDEMHTLIGAGSAEGSIDASSMLKPVLARGAFQIIGATTAEEFRKYLSKDPAFERRFQSIDIEEPSVEDTVKILNALLPRYEEHHHVRYAPEAVEAAARLSARYIQDRYLPDKAIDLIDEAGARARIARNRAPEPVRSAESEVMRLKAAVEEATEGDDMNRAAELKEQQQQAEIALSEARAAWNAELDAAPVTIGIEQIADIVSVTSGVPVSSLTEDESRRLLNCEQVLKTRIIGQDEAVSAVAKAIRRSRSPLKDPRRPGGSFIFLGPTGTGKTELAKTLAEYLFGSKDALISFDMSEFASEYEVSKLIGSPPGYVGHEEGGQLTKAVRRHPYSVVLFDEIEKAHPDIFNILLQVLDEGRLTDGQGKTVDFRNTVVIMTSNVGAREISQESSVGFGTTGEAGLSGKEIRSRAMSELKRLFRPEFLNRVDDIVVFQKLAGESLTKIAELLVDDLRQRLIANGMNIRLTDSAIAKIVAEGTDLTNGARPLRRAIQRLIEDPLSEELLAGEWGVGDTVLCDVVDDAFVFSHGTGEIPAPRPTGVLGASFEPAPRSGGSVSATAGGGPGGAMQVGSGSHR</sequence>
<dbReference type="PROSITE" id="PS51903">
    <property type="entry name" value="CLP_R"/>
    <property type="match status" value="1"/>
</dbReference>
<dbReference type="Gene3D" id="3.40.50.300">
    <property type="entry name" value="P-loop containing nucleotide triphosphate hydrolases"/>
    <property type="match status" value="2"/>
</dbReference>
<dbReference type="SMART" id="SM01086">
    <property type="entry name" value="ClpB_D2-small"/>
    <property type="match status" value="1"/>
</dbReference>
<dbReference type="InterPro" id="IPR001270">
    <property type="entry name" value="ClpA/B"/>
</dbReference>
<comment type="caution">
    <text evidence="9">The sequence shown here is derived from an EMBL/GenBank/DDBJ whole genome shotgun (WGS) entry which is preliminary data.</text>
</comment>
<reference evidence="9" key="2">
    <citation type="submission" date="2021-09" db="EMBL/GenBank/DDBJ databases">
        <authorList>
            <person name="Gilroy R."/>
        </authorList>
    </citation>
    <scope>NUCLEOTIDE SEQUENCE</scope>
    <source>
        <strain evidence="9">ChiHjej13B12-9602</strain>
    </source>
</reference>
<dbReference type="SUPFAM" id="SSF52540">
    <property type="entry name" value="P-loop containing nucleoside triphosphate hydrolases"/>
    <property type="match status" value="2"/>
</dbReference>
<keyword evidence="9" id="KW-0378">Hydrolase</keyword>
<dbReference type="GO" id="GO:0005737">
    <property type="term" value="C:cytoplasm"/>
    <property type="evidence" value="ECO:0007669"/>
    <property type="project" value="TreeGrafter"/>
</dbReference>
<feature type="compositionally biased region" description="Basic and acidic residues" evidence="7">
    <location>
        <begin position="89"/>
        <end position="98"/>
    </location>
</feature>
<dbReference type="SMART" id="SM00382">
    <property type="entry name" value="AAA"/>
    <property type="match status" value="2"/>
</dbReference>
<dbReference type="Pfam" id="PF00004">
    <property type="entry name" value="AAA"/>
    <property type="match status" value="1"/>
</dbReference>
<feature type="compositionally biased region" description="Low complexity" evidence="7">
    <location>
        <begin position="106"/>
        <end position="133"/>
    </location>
</feature>
<dbReference type="PROSITE" id="PS00870">
    <property type="entry name" value="CLPAB_1"/>
    <property type="match status" value="1"/>
</dbReference>
<dbReference type="GO" id="GO:0005524">
    <property type="term" value="F:ATP binding"/>
    <property type="evidence" value="ECO:0007669"/>
    <property type="project" value="UniProtKB-KW"/>
</dbReference>
<dbReference type="SUPFAM" id="SSF81923">
    <property type="entry name" value="Double Clp-N motif"/>
    <property type="match status" value="2"/>
</dbReference>
<organism evidence="9 10">
    <name type="scientific">Enorma phocaeensis</name>
    <dbReference type="NCBI Taxonomy" id="1871019"/>
    <lineage>
        <taxon>Bacteria</taxon>
        <taxon>Bacillati</taxon>
        <taxon>Actinomycetota</taxon>
        <taxon>Coriobacteriia</taxon>
        <taxon>Coriobacteriales</taxon>
        <taxon>Coriobacteriaceae</taxon>
        <taxon>Enorma</taxon>
    </lineage>
</organism>
<dbReference type="GO" id="GO:0016887">
    <property type="term" value="F:ATP hydrolysis activity"/>
    <property type="evidence" value="ECO:0007669"/>
    <property type="project" value="InterPro"/>
</dbReference>
<dbReference type="PANTHER" id="PTHR11638:SF175">
    <property type="entry name" value="ATP-DEPENDENT CLP PROTEASE, ATP-BINDING SUBUNIT CLPC"/>
    <property type="match status" value="1"/>
</dbReference>
<name>A0A921IUB0_9ACTN</name>
<dbReference type="Gene3D" id="1.10.1780.10">
    <property type="entry name" value="Clp, N-terminal domain"/>
    <property type="match status" value="1"/>
</dbReference>
<evidence type="ECO:0000256" key="4">
    <source>
        <dbReference type="ARBA" id="ARBA00023186"/>
    </source>
</evidence>
<feature type="coiled-coil region" evidence="6">
    <location>
        <begin position="488"/>
        <end position="534"/>
    </location>
</feature>
<keyword evidence="9" id="KW-0645">Protease</keyword>
<keyword evidence="2" id="KW-0547">Nucleotide-binding</keyword>